<evidence type="ECO:0000256" key="2">
    <source>
        <dbReference type="ARBA" id="ARBA00001271"/>
    </source>
</evidence>
<comment type="catalytic activity">
    <reaction evidence="1">
        <text>Hydrolysis of terminal, non-reducing alpha-D-galactose residues in alpha-D-galactosides, including galactose oligosaccharides, galactomannans and galactolipids.</text>
        <dbReference type="EC" id="3.2.1.22"/>
    </reaction>
</comment>
<feature type="domain" description="GLAA-B beta-barrel" evidence="8">
    <location>
        <begin position="356"/>
        <end position="420"/>
    </location>
</feature>
<accession>A0A1M5MA48</accession>
<sequence>MDSNEYSMKGTGSKWLSSVLAIFICATVWGQDTLRISDFSLMPGTRENAVGILQKALAQCREKKAAVLIFPKGRYDFWPQYAIEKQYYESNTDVIALRRCGILIEDVKHLVIDGQGSEFVFHDRIQPFTVDHSEDVVIKNVSIDWEIPMTAQAEIMEVTDHYIDISINVLESPYIIEDEKLTFVGEGWKSRWSGVMEFDREAKWIAPQTGDAGCLGADYEDYKAEPLRYGLVRLHYAFKRKPAKGNYLVLRHSDRDHAGVFIVDSKQVSIQHLNMYNNAGLGILSQYSQDLMFKNVNSVPNPAKNRIFAGHDDGFHYSNCKGSIVVDSCRFLGLMDDPINVHGTSVRIVERKTNRTLVCKFMHHQSVGFTWARAGEKVGFIENNAMHTIGSATVESFKTITPELFEITFREPVPSSVTDGYALENLTWTPDVHIKNSFFGSNRARGILMSTPGRVIIENNTFESSGAAILIAGDANNWYESGAVADVVIRHNTFNDPCMTSMYQFCEGIISIDPEVPKPQTGQPFHRNIRIENNTFHPFDFPVLYAKSVEGLVFSGNTLIRSHRFNPFHTRKSTFTFENCLNVQVTANSFVGDVLGKNIKLINTPLKTLKIDKKQGLIIE</sequence>
<feature type="domain" description="GLAA-B beta-barrel" evidence="7">
    <location>
        <begin position="151"/>
        <end position="248"/>
    </location>
</feature>
<evidence type="ECO:0000256" key="3">
    <source>
        <dbReference type="ARBA" id="ARBA00022729"/>
    </source>
</evidence>
<keyword evidence="5" id="KW-0378">Hydrolase</keyword>
<keyword evidence="10" id="KW-1185">Reference proteome</keyword>
<keyword evidence="6" id="KW-0326">Glycosidase</keyword>
<comment type="catalytic activity">
    <reaction evidence="2">
        <text>Hydrolysis of terminal, non-reducing branched (1-&gt;3)-alpha-D-galactosidic residues, producing free D-galactose.</text>
        <dbReference type="EC" id="3.2.1.n1"/>
    </reaction>
</comment>
<dbReference type="STRING" id="947013.SAMN04488109_1639"/>
<keyword evidence="4" id="KW-0677">Repeat</keyword>
<reference evidence="9 10" key="1">
    <citation type="submission" date="2016-11" db="EMBL/GenBank/DDBJ databases">
        <authorList>
            <person name="Jaros S."/>
            <person name="Januszkiewicz K."/>
            <person name="Wedrychowicz H."/>
        </authorList>
    </citation>
    <scope>NUCLEOTIDE SEQUENCE [LARGE SCALE GENOMIC DNA]</scope>
    <source>
        <strain evidence="9 10">DSM 24574</strain>
    </source>
</reference>
<dbReference type="Pfam" id="PF23764">
    <property type="entry name" value="Beta-barrel_GLAA-B_II"/>
    <property type="match status" value="1"/>
</dbReference>
<dbReference type="Proteomes" id="UP000184212">
    <property type="component" value="Unassembled WGS sequence"/>
</dbReference>
<dbReference type="Pfam" id="PF23763">
    <property type="entry name" value="Beta-barrel_GLAA-B_I"/>
    <property type="match status" value="1"/>
</dbReference>
<dbReference type="InterPro" id="IPR057275">
    <property type="entry name" value="Beta-barrel_GLAA-B_I"/>
</dbReference>
<proteinExistence type="predicted"/>
<dbReference type="AlphaFoldDB" id="A0A1M5MA48"/>
<dbReference type="EMBL" id="FQWQ01000001">
    <property type="protein sequence ID" value="SHG74148.1"/>
    <property type="molecule type" value="Genomic_DNA"/>
</dbReference>
<dbReference type="Gene3D" id="2.160.20.10">
    <property type="entry name" value="Single-stranded right-handed beta-helix, Pectin lyase-like"/>
    <property type="match status" value="2"/>
</dbReference>
<evidence type="ECO:0000259" key="8">
    <source>
        <dbReference type="Pfam" id="PF23764"/>
    </source>
</evidence>
<dbReference type="InterPro" id="IPR012334">
    <property type="entry name" value="Pectin_lyas_fold"/>
</dbReference>
<evidence type="ECO:0000256" key="6">
    <source>
        <dbReference type="ARBA" id="ARBA00023295"/>
    </source>
</evidence>
<evidence type="ECO:0000256" key="5">
    <source>
        <dbReference type="ARBA" id="ARBA00022801"/>
    </source>
</evidence>
<keyword evidence="3" id="KW-0732">Signal</keyword>
<evidence type="ECO:0000259" key="7">
    <source>
        <dbReference type="Pfam" id="PF23763"/>
    </source>
</evidence>
<dbReference type="InterPro" id="IPR011050">
    <property type="entry name" value="Pectin_lyase_fold/virulence"/>
</dbReference>
<dbReference type="GO" id="GO:0004557">
    <property type="term" value="F:alpha-galactosidase activity"/>
    <property type="evidence" value="ECO:0007669"/>
    <property type="project" value="UniProtKB-EC"/>
</dbReference>
<protein>
    <submittedName>
        <fullName evidence="9">Right handed beta helix region</fullName>
    </submittedName>
</protein>
<evidence type="ECO:0000256" key="1">
    <source>
        <dbReference type="ARBA" id="ARBA00001255"/>
    </source>
</evidence>
<dbReference type="InterPro" id="IPR056441">
    <property type="entry name" value="Beta-barrel_GLAA-B_II"/>
</dbReference>
<gene>
    <name evidence="9" type="ORF">SAMN04488109_1639</name>
</gene>
<evidence type="ECO:0000313" key="9">
    <source>
        <dbReference type="EMBL" id="SHG74148.1"/>
    </source>
</evidence>
<name>A0A1M5MA48_9BACT</name>
<dbReference type="SUPFAM" id="SSF51126">
    <property type="entry name" value="Pectin lyase-like"/>
    <property type="match status" value="1"/>
</dbReference>
<evidence type="ECO:0000313" key="10">
    <source>
        <dbReference type="Proteomes" id="UP000184212"/>
    </source>
</evidence>
<evidence type="ECO:0000256" key="4">
    <source>
        <dbReference type="ARBA" id="ARBA00022737"/>
    </source>
</evidence>
<organism evidence="9 10">
    <name type="scientific">Chryseolinea serpens</name>
    <dbReference type="NCBI Taxonomy" id="947013"/>
    <lineage>
        <taxon>Bacteria</taxon>
        <taxon>Pseudomonadati</taxon>
        <taxon>Bacteroidota</taxon>
        <taxon>Cytophagia</taxon>
        <taxon>Cytophagales</taxon>
        <taxon>Fulvivirgaceae</taxon>
        <taxon>Chryseolinea</taxon>
    </lineage>
</organism>